<gene>
    <name evidence="1" type="ORF">PsorP6_009214</name>
</gene>
<proteinExistence type="predicted"/>
<reference evidence="1 2" key="1">
    <citation type="journal article" date="2022" name="bioRxiv">
        <title>The genome of the oomycete Peronosclerospora sorghi, a cosmopolitan pathogen of maize and sorghum, is inflated with dispersed pseudogenes.</title>
        <authorList>
            <person name="Fletcher K."/>
            <person name="Martin F."/>
            <person name="Isakeit T."/>
            <person name="Cavanaugh K."/>
            <person name="Magill C."/>
            <person name="Michelmore R."/>
        </authorList>
    </citation>
    <scope>NUCLEOTIDE SEQUENCE [LARGE SCALE GENOMIC DNA]</scope>
    <source>
        <strain evidence="1">P6</strain>
    </source>
</reference>
<dbReference type="Proteomes" id="UP001163321">
    <property type="component" value="Chromosome 5"/>
</dbReference>
<sequence>MRSRGEQESRAGAPTVSENVQHAQEKKQYDALLPYQHMEHQDHHADDPPTQLDDDTTDMEMVPLAAPSTEATEPKAIRGLQHGGRVCRADRREEAEEEEEEEEAEEEEEEEEAEEAEEAEESEEAEEAEEAEEVEDEEEENCPTLGYDFLH</sequence>
<keyword evidence="2" id="KW-1185">Reference proteome</keyword>
<name>A0ACC0VZV4_9STRA</name>
<evidence type="ECO:0000313" key="1">
    <source>
        <dbReference type="EMBL" id="KAI9912009.1"/>
    </source>
</evidence>
<evidence type="ECO:0000313" key="2">
    <source>
        <dbReference type="Proteomes" id="UP001163321"/>
    </source>
</evidence>
<dbReference type="EMBL" id="CM047584">
    <property type="protein sequence ID" value="KAI9912009.1"/>
    <property type="molecule type" value="Genomic_DNA"/>
</dbReference>
<organism evidence="1 2">
    <name type="scientific">Peronosclerospora sorghi</name>
    <dbReference type="NCBI Taxonomy" id="230839"/>
    <lineage>
        <taxon>Eukaryota</taxon>
        <taxon>Sar</taxon>
        <taxon>Stramenopiles</taxon>
        <taxon>Oomycota</taxon>
        <taxon>Peronosporomycetes</taxon>
        <taxon>Peronosporales</taxon>
        <taxon>Peronosporaceae</taxon>
        <taxon>Peronosclerospora</taxon>
    </lineage>
</organism>
<protein>
    <submittedName>
        <fullName evidence="1">Uncharacterized protein</fullName>
    </submittedName>
</protein>
<accession>A0ACC0VZV4</accession>
<comment type="caution">
    <text evidence="1">The sequence shown here is derived from an EMBL/GenBank/DDBJ whole genome shotgun (WGS) entry which is preliminary data.</text>
</comment>